<accession>A0A4Z1CFM1</accession>
<keyword evidence="2" id="KW-0472">Membrane</keyword>
<feature type="transmembrane region" description="Helical" evidence="2">
    <location>
        <begin position="590"/>
        <end position="607"/>
    </location>
</feature>
<evidence type="ECO:0000256" key="2">
    <source>
        <dbReference type="SAM" id="Phobius"/>
    </source>
</evidence>
<feature type="transmembrane region" description="Helical" evidence="2">
    <location>
        <begin position="187"/>
        <end position="206"/>
    </location>
</feature>
<keyword evidence="4" id="KW-1185">Reference proteome</keyword>
<feature type="region of interest" description="Disordered" evidence="1">
    <location>
        <begin position="56"/>
        <end position="84"/>
    </location>
</feature>
<dbReference type="RefSeq" id="WP_135804119.1">
    <property type="nucleotide sequence ID" value="NZ_SRPF01000004.1"/>
</dbReference>
<feature type="transmembrane region" description="Helical" evidence="2">
    <location>
        <begin position="479"/>
        <end position="499"/>
    </location>
</feature>
<feature type="transmembrane region" description="Helical" evidence="2">
    <location>
        <begin position="652"/>
        <end position="672"/>
    </location>
</feature>
<dbReference type="Pfam" id="PF10101">
    <property type="entry name" value="DUF2339"/>
    <property type="match status" value="2"/>
</dbReference>
<organism evidence="3 4">
    <name type="scientific">Marinobacter confluentis</name>
    <dbReference type="NCBI Taxonomy" id="1697557"/>
    <lineage>
        <taxon>Bacteria</taxon>
        <taxon>Pseudomonadati</taxon>
        <taxon>Pseudomonadota</taxon>
        <taxon>Gammaproteobacteria</taxon>
        <taxon>Pseudomonadales</taxon>
        <taxon>Marinobacteraceae</taxon>
        <taxon>Marinobacter</taxon>
    </lineage>
</organism>
<evidence type="ECO:0000313" key="3">
    <source>
        <dbReference type="EMBL" id="TGN38894.1"/>
    </source>
</evidence>
<feature type="transmembrane region" description="Helical" evidence="2">
    <location>
        <begin position="752"/>
        <end position="770"/>
    </location>
</feature>
<feature type="transmembrane region" description="Helical" evidence="2">
    <location>
        <begin position="684"/>
        <end position="703"/>
    </location>
</feature>
<dbReference type="PANTHER" id="PTHR38434">
    <property type="entry name" value="BLL2549 PROTEIN"/>
    <property type="match status" value="1"/>
</dbReference>
<keyword evidence="2" id="KW-1133">Transmembrane helix</keyword>
<feature type="transmembrane region" description="Helical" evidence="2">
    <location>
        <begin position="715"/>
        <end position="732"/>
    </location>
</feature>
<feature type="transmembrane region" description="Helical" evidence="2">
    <location>
        <begin position="804"/>
        <end position="823"/>
    </location>
</feature>
<dbReference type="EMBL" id="SRPF01000004">
    <property type="protein sequence ID" value="TGN38894.1"/>
    <property type="molecule type" value="Genomic_DNA"/>
</dbReference>
<protein>
    <submittedName>
        <fullName evidence="3">DUF2339 domain-containing protein</fullName>
    </submittedName>
</protein>
<feature type="transmembrane region" description="Helical" evidence="2">
    <location>
        <begin position="777"/>
        <end position="798"/>
    </location>
</feature>
<keyword evidence="2" id="KW-0812">Transmembrane</keyword>
<name>A0A4Z1CFM1_9GAMM</name>
<comment type="caution">
    <text evidence="3">The sequence shown here is derived from an EMBL/GenBank/DDBJ whole genome shotgun (WGS) entry which is preliminary data.</text>
</comment>
<reference evidence="3 4" key="1">
    <citation type="submission" date="2019-04" db="EMBL/GenBank/DDBJ databases">
        <authorList>
            <person name="Park S."/>
            <person name="Yoon J.-H."/>
        </authorList>
    </citation>
    <scope>NUCLEOTIDE SEQUENCE [LARGE SCALE GENOMIC DNA]</scope>
    <source>
        <strain evidence="3 4">HJM-18</strain>
    </source>
</reference>
<feature type="transmembrane region" description="Helical" evidence="2">
    <location>
        <begin position="357"/>
        <end position="375"/>
    </location>
</feature>
<feature type="transmembrane region" description="Helical" evidence="2">
    <location>
        <begin position="102"/>
        <end position="128"/>
    </location>
</feature>
<dbReference type="OrthoDB" id="5422830at2"/>
<dbReference type="PANTHER" id="PTHR38434:SF1">
    <property type="entry name" value="BLL2549 PROTEIN"/>
    <property type="match status" value="1"/>
</dbReference>
<feature type="transmembrane region" description="Helical" evidence="2">
    <location>
        <begin position="261"/>
        <end position="280"/>
    </location>
</feature>
<feature type="compositionally biased region" description="Low complexity" evidence="1">
    <location>
        <begin position="56"/>
        <end position="65"/>
    </location>
</feature>
<evidence type="ECO:0000313" key="4">
    <source>
        <dbReference type="Proteomes" id="UP000298325"/>
    </source>
</evidence>
<gene>
    <name evidence="3" type="ORF">E5Q11_14275</name>
</gene>
<proteinExistence type="predicted"/>
<feature type="transmembrane region" description="Helical" evidence="2">
    <location>
        <begin position="505"/>
        <end position="521"/>
    </location>
</feature>
<feature type="transmembrane region" description="Helical" evidence="2">
    <location>
        <begin position="450"/>
        <end position="467"/>
    </location>
</feature>
<feature type="transmembrane region" description="Helical" evidence="2">
    <location>
        <begin position="134"/>
        <end position="151"/>
    </location>
</feature>
<evidence type="ECO:0000256" key="1">
    <source>
        <dbReference type="SAM" id="MobiDB-lite"/>
    </source>
</evidence>
<feature type="transmembrane region" description="Helical" evidence="2">
    <location>
        <begin position="335"/>
        <end position="350"/>
    </location>
</feature>
<feature type="transmembrane region" description="Helical" evidence="2">
    <location>
        <begin position="560"/>
        <end position="578"/>
    </location>
</feature>
<feature type="transmembrane region" description="Helical" evidence="2">
    <location>
        <begin position="622"/>
        <end position="640"/>
    </location>
</feature>
<dbReference type="PIRSF" id="PIRSF035905">
    <property type="entry name" value="UCP035905_mp"/>
    <property type="match status" value="1"/>
</dbReference>
<feature type="transmembrane region" description="Helical" evidence="2">
    <location>
        <begin position="286"/>
        <end position="302"/>
    </location>
</feature>
<feature type="transmembrane region" description="Helical" evidence="2">
    <location>
        <begin position="6"/>
        <end position="28"/>
    </location>
</feature>
<dbReference type="InterPro" id="IPR019286">
    <property type="entry name" value="DUF2339_TM"/>
</dbReference>
<sequence>MDGFLLLILVSLGVIIPVGSVLGTLAFIHRNRQQARIDRLERELADLQYYLRASDSADPASATPSVQPQTTSSKEESGFSAQASTRAERTRSVLARRIRENWMVWLGGLSVGLAGIFMVSHSISIGLIGPTQQFVMALMTGVALHLGSEYLRRRSRGTDQVFAALAGGGSITVYAALLAGVHHFQLIGPVTALTLLAITSLVTMALALVHGPVLAVMGLSGAYLVPILVGGEGGNIPFLLGYSFVITLSSLSLMRYVFRPWLWHTTLAGASLWWWLSAAAGPSEAAVAWYLTALLLAFGGLAPSHGLKRARHREALLMLLAVWGVSVARQPEQAPFFWSWLLIIPAAILLPQSRRQFWYLPWVAVLSSAAGWLVYRIDSLAVRPDLQGFVTGCEAGFISYLIAATLLATGLSLWQWRQQGDRRRWVSLCLLTPLVWLTLGWLLLHGHGTSGSWAVWTLLLGALYGLTAWQIERRGEGRIAVVFAILAAHTSYSLAVVMWLRDASLTLALSAQFISLAWLARRYQMPELYWLLKIALALVVARLTLNPWIADYETGSHWSFWTYGGALVCAVVASRLTLRDHAMRPWLEAASLHLLVLFLGIELRYWLYDGDIFARRFTMTEATLNTLLWGALSITYMIRSRASESLARLYRWFARALLVMAGLSYLSLMIYHNPWWGQHSVGDTPVFNLLLLAYGAPVLLAVALSRSPQLVPSHWSRIVAGVGFGLFTLLEIRHLWQGSEMALTQGMSEGELYTYSGVGLLYAIGAVVFGASKAKTLLYKAGMVLLGLVTAKIFLVDMAGLQGLWRVAAFMGLGLALLGLAWMHRRIAGPGGAISAST</sequence>
<feature type="transmembrane region" description="Helical" evidence="2">
    <location>
        <begin position="528"/>
        <end position="548"/>
    </location>
</feature>
<feature type="transmembrane region" description="Helical" evidence="2">
    <location>
        <begin position="163"/>
        <end position="181"/>
    </location>
</feature>
<dbReference type="Proteomes" id="UP000298325">
    <property type="component" value="Unassembled WGS sequence"/>
</dbReference>
<dbReference type="InterPro" id="IPR014600">
    <property type="entry name" value="UCP035905_mem"/>
</dbReference>
<feature type="transmembrane region" description="Helical" evidence="2">
    <location>
        <begin position="395"/>
        <end position="413"/>
    </location>
</feature>
<feature type="transmembrane region" description="Helical" evidence="2">
    <location>
        <begin position="425"/>
        <end position="444"/>
    </location>
</feature>
<dbReference type="AlphaFoldDB" id="A0A4Z1CFM1"/>